<evidence type="ECO:0000313" key="2">
    <source>
        <dbReference type="EMBL" id="CEL06900.1"/>
    </source>
</evidence>
<dbReference type="EMBL" id="CDMC01000008">
    <property type="protein sequence ID" value="CEL06900.1"/>
    <property type="molecule type" value="Genomic_DNA"/>
</dbReference>
<dbReference type="Pfam" id="PF14420">
    <property type="entry name" value="Clr5"/>
    <property type="match status" value="1"/>
</dbReference>
<sequence>MPPHAPAIADEVWARHREEIIAFYQSSSLPKTMAYMVEKHNFRASKNQYIRMLDLWGIKKNHPGKDWIAIAKVKRKRSKIGKESEVSIHGRKRTRQQVEKEIARHVPLLELCCSPGDVVLPDYISVSTPLAQPVGVSRERLLLNLPWYQYGREIQAFVSGERQTRIRASASLQPSKDLPQLSVRRRSCYQNETCSSELFLSAELESGHSPTQLLSREKDSPSVFKVFLQRFIFLAINNLIWEGDFKKVCDWIVEKCGADTLLVLCRLDLPSMKVFATRCFAVLSSLEI</sequence>
<dbReference type="AlphaFoldDB" id="A0A0U5GZU5"/>
<keyword evidence="3" id="KW-1185">Reference proteome</keyword>
<dbReference type="Proteomes" id="UP000054771">
    <property type="component" value="Unassembled WGS sequence"/>
</dbReference>
<proteinExistence type="predicted"/>
<name>A0A0U5GZU5_ASPCI</name>
<dbReference type="InterPro" id="IPR025676">
    <property type="entry name" value="Clr5_dom"/>
</dbReference>
<reference evidence="3" key="1">
    <citation type="journal article" date="2016" name="Genome Announc.">
        <title>Draft genome sequences of fungus Aspergillus calidoustus.</title>
        <authorList>
            <person name="Horn F."/>
            <person name="Linde J."/>
            <person name="Mattern D.J."/>
            <person name="Walther G."/>
            <person name="Guthke R."/>
            <person name="Scherlach K."/>
            <person name="Martin K."/>
            <person name="Brakhage A.A."/>
            <person name="Petzke L."/>
            <person name="Valiante V."/>
        </authorList>
    </citation>
    <scope>NUCLEOTIDE SEQUENCE [LARGE SCALE GENOMIC DNA]</scope>
    <source>
        <strain evidence="3">SF006504</strain>
    </source>
</reference>
<feature type="domain" description="Clr5" evidence="1">
    <location>
        <begin position="10"/>
        <end position="60"/>
    </location>
</feature>
<gene>
    <name evidence="2" type="ORF">ASPCAL10069</name>
</gene>
<protein>
    <recommendedName>
        <fullName evidence="1">Clr5 domain-containing protein</fullName>
    </recommendedName>
</protein>
<dbReference type="STRING" id="454130.A0A0U5GZU5"/>
<dbReference type="OrthoDB" id="194358at2759"/>
<evidence type="ECO:0000259" key="1">
    <source>
        <dbReference type="Pfam" id="PF14420"/>
    </source>
</evidence>
<accession>A0A0U5GZU5</accession>
<evidence type="ECO:0000313" key="3">
    <source>
        <dbReference type="Proteomes" id="UP000054771"/>
    </source>
</evidence>
<dbReference type="PANTHER" id="PTHR38788">
    <property type="entry name" value="CLR5 DOMAIN-CONTAINING PROTEIN"/>
    <property type="match status" value="1"/>
</dbReference>
<dbReference type="PANTHER" id="PTHR38788:SF3">
    <property type="entry name" value="CLR5 DOMAIN-CONTAINING PROTEIN"/>
    <property type="match status" value="1"/>
</dbReference>
<organism evidence="2 3">
    <name type="scientific">Aspergillus calidoustus</name>
    <dbReference type="NCBI Taxonomy" id="454130"/>
    <lineage>
        <taxon>Eukaryota</taxon>
        <taxon>Fungi</taxon>
        <taxon>Dikarya</taxon>
        <taxon>Ascomycota</taxon>
        <taxon>Pezizomycotina</taxon>
        <taxon>Eurotiomycetes</taxon>
        <taxon>Eurotiomycetidae</taxon>
        <taxon>Eurotiales</taxon>
        <taxon>Aspergillaceae</taxon>
        <taxon>Aspergillus</taxon>
        <taxon>Aspergillus subgen. Nidulantes</taxon>
    </lineage>
</organism>